<gene>
    <name evidence="8" type="ORF">CBR_g44484</name>
</gene>
<dbReference type="InterPro" id="IPR050253">
    <property type="entry name" value="Seed_Storage-Functional"/>
</dbReference>
<dbReference type="PANTHER" id="PTHR31189:SF54">
    <property type="entry name" value="11S GLOBULIN SEED STORAGE PROTEIN 2-LIKE"/>
    <property type="match status" value="1"/>
</dbReference>
<feature type="domain" description="Cupin type-1" evidence="7">
    <location>
        <begin position="248"/>
        <end position="398"/>
    </location>
</feature>
<dbReference type="InterPro" id="IPR014710">
    <property type="entry name" value="RmlC-like_jellyroll"/>
</dbReference>
<protein>
    <recommendedName>
        <fullName evidence="7">Cupin type-1 domain-containing protein</fullName>
    </recommendedName>
</protein>
<feature type="region of interest" description="Disordered" evidence="5">
    <location>
        <begin position="409"/>
        <end position="434"/>
    </location>
</feature>
<keyword evidence="2" id="KW-0758">Storage protein</keyword>
<dbReference type="STRING" id="69332.A0A388LXI2"/>
<evidence type="ECO:0000313" key="8">
    <source>
        <dbReference type="EMBL" id="GBG87027.1"/>
    </source>
</evidence>
<dbReference type="PRINTS" id="PR00439">
    <property type="entry name" value="11SGLOBULIN"/>
</dbReference>
<dbReference type="InterPro" id="IPR006045">
    <property type="entry name" value="Cupin_1"/>
</dbReference>
<feature type="domain" description="Cupin type-1" evidence="7">
    <location>
        <begin position="42"/>
        <end position="210"/>
    </location>
</feature>
<dbReference type="SUPFAM" id="SSF51182">
    <property type="entry name" value="RmlC-like cupins"/>
    <property type="match status" value="1"/>
</dbReference>
<evidence type="ECO:0000256" key="1">
    <source>
        <dbReference type="ARBA" id="ARBA00007178"/>
    </source>
</evidence>
<dbReference type="InterPro" id="IPR011051">
    <property type="entry name" value="RmlC_Cupin_sf"/>
</dbReference>
<dbReference type="PANTHER" id="PTHR31189">
    <property type="entry name" value="OS03G0336100 PROTEIN-RELATED"/>
    <property type="match status" value="1"/>
</dbReference>
<feature type="chain" id="PRO_5017310921" description="Cupin type-1 domain-containing protein" evidence="6">
    <location>
        <begin position="36"/>
        <end position="434"/>
    </location>
</feature>
<dbReference type="AlphaFoldDB" id="A0A388LXI2"/>
<evidence type="ECO:0000313" key="9">
    <source>
        <dbReference type="Proteomes" id="UP000265515"/>
    </source>
</evidence>
<keyword evidence="3" id="KW-0708">Seed storage protein</keyword>
<dbReference type="Proteomes" id="UP000265515">
    <property type="component" value="Unassembled WGS sequence"/>
</dbReference>
<accession>A0A388LXI2</accession>
<evidence type="ECO:0000259" key="7">
    <source>
        <dbReference type="SMART" id="SM00835"/>
    </source>
</evidence>
<dbReference type="OMA" id="CEFAFDM"/>
<feature type="compositionally biased region" description="Basic and acidic residues" evidence="5">
    <location>
        <begin position="423"/>
        <end position="434"/>
    </location>
</feature>
<keyword evidence="6" id="KW-0732">Signal</keyword>
<evidence type="ECO:0000256" key="5">
    <source>
        <dbReference type="SAM" id="MobiDB-lite"/>
    </source>
</evidence>
<proteinExistence type="inferred from homology"/>
<dbReference type="GO" id="GO:0045735">
    <property type="term" value="F:nutrient reservoir activity"/>
    <property type="evidence" value="ECO:0007669"/>
    <property type="project" value="UniProtKB-KW"/>
</dbReference>
<keyword evidence="4" id="KW-1015">Disulfide bond</keyword>
<dbReference type="Gene3D" id="2.60.120.10">
    <property type="entry name" value="Jelly Rolls"/>
    <property type="match status" value="2"/>
</dbReference>
<comment type="similarity">
    <text evidence="1">Belongs to the 11S seed storage protein (globulins) family.</text>
</comment>
<evidence type="ECO:0000256" key="4">
    <source>
        <dbReference type="ARBA" id="ARBA00023157"/>
    </source>
</evidence>
<feature type="signal peptide" evidence="6">
    <location>
        <begin position="1"/>
        <end position="35"/>
    </location>
</feature>
<sequence length="434" mass="47331">MASVSGNGPRTYVRGILALVCGWLVVLANVVPAMAKAVETSKGMFEYRRSCDAVKTDGGSLSLWSASFEELSKHGAHVLAGEMTLEENGFALPAYLNSPQIAYVLEGSAYVGLMTPLGVPAAIRKISEGDVVVIPHGWVSWACNHEEKRFRTFFVADLSEHAGLPVNESSFALAGSKKDLGGGWRQGSILHGFTNDVLAEVWDVEEGDIEKLRNSQRESVIVKVSREATDSYVSAEFSAAGCVGEFIYNLKNSQPDVFNEGGQFHLLNRNKMPTLHRFGTDFAIAYGKLNKGAIGAPGWSVNGHQIAYITKGSGRFQIAHPDGSNALDAQVRAGSVIVIPHFHPAVVLASKEEELEYVFVVTSSLPMWVHMAGKNSVFQNMPATVVKEAFNIPQDLLEKLRHRRTSHSIILPPAGTSGKKHHEREEHENLRPFV</sequence>
<evidence type="ECO:0000256" key="3">
    <source>
        <dbReference type="ARBA" id="ARBA00023129"/>
    </source>
</evidence>
<dbReference type="InterPro" id="IPR006044">
    <property type="entry name" value="11S_seedstore_pln"/>
</dbReference>
<keyword evidence="9" id="KW-1185">Reference proteome</keyword>
<dbReference type="EMBL" id="BFEA01000591">
    <property type="protein sequence ID" value="GBG87027.1"/>
    <property type="molecule type" value="Genomic_DNA"/>
</dbReference>
<evidence type="ECO:0000256" key="2">
    <source>
        <dbReference type="ARBA" id="ARBA00022761"/>
    </source>
</evidence>
<name>A0A388LXI2_CHABU</name>
<dbReference type="OrthoDB" id="336321at2759"/>
<evidence type="ECO:0000256" key="6">
    <source>
        <dbReference type="SAM" id="SignalP"/>
    </source>
</evidence>
<dbReference type="Gramene" id="GBG87027">
    <property type="protein sequence ID" value="GBG87027"/>
    <property type="gene ID" value="CBR_g44484"/>
</dbReference>
<dbReference type="SMART" id="SM00835">
    <property type="entry name" value="Cupin_1"/>
    <property type="match status" value="2"/>
</dbReference>
<dbReference type="Pfam" id="PF00190">
    <property type="entry name" value="Cupin_1"/>
    <property type="match status" value="2"/>
</dbReference>
<organism evidence="8 9">
    <name type="scientific">Chara braunii</name>
    <name type="common">Braun's stonewort</name>
    <dbReference type="NCBI Taxonomy" id="69332"/>
    <lineage>
        <taxon>Eukaryota</taxon>
        <taxon>Viridiplantae</taxon>
        <taxon>Streptophyta</taxon>
        <taxon>Charophyceae</taxon>
        <taxon>Charales</taxon>
        <taxon>Characeae</taxon>
        <taxon>Chara</taxon>
    </lineage>
</organism>
<reference evidence="8 9" key="1">
    <citation type="journal article" date="2018" name="Cell">
        <title>The Chara Genome: Secondary Complexity and Implications for Plant Terrestrialization.</title>
        <authorList>
            <person name="Nishiyama T."/>
            <person name="Sakayama H."/>
            <person name="Vries J.D."/>
            <person name="Buschmann H."/>
            <person name="Saint-Marcoux D."/>
            <person name="Ullrich K.K."/>
            <person name="Haas F.B."/>
            <person name="Vanderstraeten L."/>
            <person name="Becker D."/>
            <person name="Lang D."/>
            <person name="Vosolsobe S."/>
            <person name="Rombauts S."/>
            <person name="Wilhelmsson P.K.I."/>
            <person name="Janitza P."/>
            <person name="Kern R."/>
            <person name="Heyl A."/>
            <person name="Rumpler F."/>
            <person name="Villalobos L.I.A.C."/>
            <person name="Clay J.M."/>
            <person name="Skokan R."/>
            <person name="Toyoda A."/>
            <person name="Suzuki Y."/>
            <person name="Kagoshima H."/>
            <person name="Schijlen E."/>
            <person name="Tajeshwar N."/>
            <person name="Catarino B."/>
            <person name="Hetherington A.J."/>
            <person name="Saltykova A."/>
            <person name="Bonnot C."/>
            <person name="Breuninger H."/>
            <person name="Symeonidi A."/>
            <person name="Radhakrishnan G.V."/>
            <person name="Van Nieuwerburgh F."/>
            <person name="Deforce D."/>
            <person name="Chang C."/>
            <person name="Karol K.G."/>
            <person name="Hedrich R."/>
            <person name="Ulvskov P."/>
            <person name="Glockner G."/>
            <person name="Delwiche C.F."/>
            <person name="Petrasek J."/>
            <person name="Van de Peer Y."/>
            <person name="Friml J."/>
            <person name="Beilby M."/>
            <person name="Dolan L."/>
            <person name="Kohara Y."/>
            <person name="Sugano S."/>
            <person name="Fujiyama A."/>
            <person name="Delaux P.-M."/>
            <person name="Quint M."/>
            <person name="TheiBen G."/>
            <person name="Hagemann M."/>
            <person name="Harholt J."/>
            <person name="Dunand C."/>
            <person name="Zachgo S."/>
            <person name="Langdale J."/>
            <person name="Maumus F."/>
            <person name="Straeten D.V.D."/>
            <person name="Gould S.B."/>
            <person name="Rensing S.A."/>
        </authorList>
    </citation>
    <scope>NUCLEOTIDE SEQUENCE [LARGE SCALE GENOMIC DNA]</scope>
    <source>
        <strain evidence="8 9">S276</strain>
    </source>
</reference>
<comment type="caution">
    <text evidence="8">The sequence shown here is derived from an EMBL/GenBank/DDBJ whole genome shotgun (WGS) entry which is preliminary data.</text>
</comment>